<organism evidence="1 2">
    <name type="scientific">Vitis vinifera</name>
    <name type="common">Grape</name>
    <dbReference type="NCBI Taxonomy" id="29760"/>
    <lineage>
        <taxon>Eukaryota</taxon>
        <taxon>Viridiplantae</taxon>
        <taxon>Streptophyta</taxon>
        <taxon>Embryophyta</taxon>
        <taxon>Tracheophyta</taxon>
        <taxon>Spermatophyta</taxon>
        <taxon>Magnoliopsida</taxon>
        <taxon>eudicotyledons</taxon>
        <taxon>Gunneridae</taxon>
        <taxon>Pentapetalae</taxon>
        <taxon>rosids</taxon>
        <taxon>Vitales</taxon>
        <taxon>Vitaceae</taxon>
        <taxon>Viteae</taxon>
        <taxon>Vitis</taxon>
    </lineage>
</organism>
<dbReference type="PaxDb" id="29760-VIT_01s0011g01740.t01"/>
<sequence>MKDLVWEPAEILNKLKSTNKRKDGKMKATFNPRQLNVSWGRDSRYWKMPGKGSNRPAELLRVCWLEVSGSVPIGSVPPGTKYRITFQISLKSDAFGWNDCPVYVMAKFGKEGKNSWKKISLQAHYSEPTSIPSTEGLEIETEDANDTIYFGLYDIWTGHWKGGLQLHNATVEQINNIR</sequence>
<dbReference type="Proteomes" id="UP000009183">
    <property type="component" value="Chromosome 1"/>
</dbReference>
<accession>F6HF56</accession>
<proteinExistence type="predicted"/>
<protein>
    <recommendedName>
        <fullName evidence="3">Protein phloem 2-like A9</fullName>
    </recommendedName>
</protein>
<dbReference type="OrthoDB" id="2107747at2759"/>
<dbReference type="PANTHER" id="PTHR32278:SF2">
    <property type="entry name" value="PROTEIN PHLOEM PROTEIN 2-LIKE A9"/>
    <property type="match status" value="1"/>
</dbReference>
<dbReference type="PANTHER" id="PTHR32278">
    <property type="entry name" value="F-BOX DOMAIN-CONTAINING PROTEIN"/>
    <property type="match status" value="1"/>
</dbReference>
<dbReference type="HOGENOM" id="CLU_050973_5_0_1"/>
<dbReference type="EMBL" id="FN595752">
    <property type="protein sequence ID" value="CCB51012.1"/>
    <property type="molecule type" value="Genomic_DNA"/>
</dbReference>
<evidence type="ECO:0000313" key="1">
    <source>
        <dbReference type="EMBL" id="CCB51012.1"/>
    </source>
</evidence>
<evidence type="ECO:0008006" key="3">
    <source>
        <dbReference type="Google" id="ProtNLM"/>
    </source>
</evidence>
<dbReference type="FunCoup" id="F6HF56">
    <property type="interactions" value="2"/>
</dbReference>
<name>F6HF56_VITVI</name>
<keyword evidence="2" id="KW-1185">Reference proteome</keyword>
<dbReference type="InterPro" id="IPR025886">
    <property type="entry name" value="PP2-like"/>
</dbReference>
<evidence type="ECO:0000313" key="2">
    <source>
        <dbReference type="Proteomes" id="UP000009183"/>
    </source>
</evidence>
<dbReference type="AlphaFoldDB" id="F6HF56"/>
<dbReference type="InParanoid" id="F6HF56"/>
<dbReference type="eggNOG" id="ENOG502S5SE">
    <property type="taxonomic scope" value="Eukaryota"/>
</dbReference>
<dbReference type="Pfam" id="PF14299">
    <property type="entry name" value="PP2"/>
    <property type="match status" value="1"/>
</dbReference>
<gene>
    <name evidence="1" type="ordered locus">VIT_01s0011g01740</name>
</gene>
<reference evidence="2" key="1">
    <citation type="journal article" date="2007" name="Nature">
        <title>The grapevine genome sequence suggests ancestral hexaploidization in major angiosperm phyla.</title>
        <authorList>
            <consortium name="The French-Italian Public Consortium for Grapevine Genome Characterization."/>
            <person name="Jaillon O."/>
            <person name="Aury J.-M."/>
            <person name="Noel B."/>
            <person name="Policriti A."/>
            <person name="Clepet C."/>
            <person name="Casagrande A."/>
            <person name="Choisne N."/>
            <person name="Aubourg S."/>
            <person name="Vitulo N."/>
            <person name="Jubin C."/>
            <person name="Vezzi A."/>
            <person name="Legeai F."/>
            <person name="Hugueney P."/>
            <person name="Dasilva C."/>
            <person name="Horner D."/>
            <person name="Mica E."/>
            <person name="Jublot D."/>
            <person name="Poulain J."/>
            <person name="Bruyere C."/>
            <person name="Billault A."/>
            <person name="Segurens B."/>
            <person name="Gouyvenoux M."/>
            <person name="Ugarte E."/>
            <person name="Cattonaro F."/>
            <person name="Anthouard V."/>
            <person name="Vico V."/>
            <person name="Del Fabbro C."/>
            <person name="Alaux M."/>
            <person name="Di Gaspero G."/>
            <person name="Dumas V."/>
            <person name="Felice N."/>
            <person name="Paillard S."/>
            <person name="Juman I."/>
            <person name="Moroldo M."/>
            <person name="Scalabrin S."/>
            <person name="Canaguier A."/>
            <person name="Le Clainche I."/>
            <person name="Malacrida G."/>
            <person name="Durand E."/>
            <person name="Pesole G."/>
            <person name="Laucou V."/>
            <person name="Chatelet P."/>
            <person name="Merdinoglu D."/>
            <person name="Delledonne M."/>
            <person name="Pezzotti M."/>
            <person name="Lecharny A."/>
            <person name="Scarpelli C."/>
            <person name="Artiguenave F."/>
            <person name="Pe M.E."/>
            <person name="Valle G."/>
            <person name="Morgante M."/>
            <person name="Caboche M."/>
            <person name="Adam-Blondon A.-F."/>
            <person name="Weissenbach J."/>
            <person name="Quetier F."/>
            <person name="Wincker P."/>
        </authorList>
    </citation>
    <scope>NUCLEOTIDE SEQUENCE [LARGE SCALE GENOMIC DNA]</scope>
    <source>
        <strain evidence="2">cv. Pinot noir / PN40024</strain>
    </source>
</reference>